<comment type="caution">
    <text evidence="2">The sequence shown here is derived from an EMBL/GenBank/DDBJ whole genome shotgun (WGS) entry which is preliminary data.</text>
</comment>
<sequence length="187" mass="20185">MRTSAAGYEARQWLTAPTGNPNSKSMESLRSGSGASPPGSGSCSGGASISRRPSFLTASSSDVRRIVTVPAIVDFNRGYNSLDEGDRAKKQDFLNLSVEKRRNIFAGNLGKSEADGDRRGRMQLSLPPPGSFLHVPDRKITILSPHTPNCTADFLQTCKAKPVNNRKSFVLPKLLLPNSESQVFYSG</sequence>
<gene>
    <name evidence="2" type="ORF">PYX00_005024</name>
</gene>
<dbReference type="EMBL" id="JARGDH010000002">
    <property type="protein sequence ID" value="KAL0277907.1"/>
    <property type="molecule type" value="Genomic_DNA"/>
</dbReference>
<organism evidence="2">
    <name type="scientific">Menopon gallinae</name>
    <name type="common">poultry shaft louse</name>
    <dbReference type="NCBI Taxonomy" id="328185"/>
    <lineage>
        <taxon>Eukaryota</taxon>
        <taxon>Metazoa</taxon>
        <taxon>Ecdysozoa</taxon>
        <taxon>Arthropoda</taxon>
        <taxon>Hexapoda</taxon>
        <taxon>Insecta</taxon>
        <taxon>Pterygota</taxon>
        <taxon>Neoptera</taxon>
        <taxon>Paraneoptera</taxon>
        <taxon>Psocodea</taxon>
        <taxon>Troctomorpha</taxon>
        <taxon>Phthiraptera</taxon>
        <taxon>Amblycera</taxon>
        <taxon>Menoponidae</taxon>
        <taxon>Menopon</taxon>
    </lineage>
</organism>
<feature type="compositionally biased region" description="Low complexity" evidence="1">
    <location>
        <begin position="31"/>
        <end position="48"/>
    </location>
</feature>
<evidence type="ECO:0000256" key="1">
    <source>
        <dbReference type="SAM" id="MobiDB-lite"/>
    </source>
</evidence>
<name>A0AAW2I723_9NEOP</name>
<proteinExistence type="predicted"/>
<dbReference type="AlphaFoldDB" id="A0AAW2I723"/>
<reference evidence="2" key="1">
    <citation type="journal article" date="2024" name="Gigascience">
        <title>Chromosome-level genome of the poultry shaft louse Menopon gallinae provides insight into the host-switching and adaptive evolution of parasitic lice.</title>
        <authorList>
            <person name="Xu Y."/>
            <person name="Ma L."/>
            <person name="Liu S."/>
            <person name="Liang Y."/>
            <person name="Liu Q."/>
            <person name="He Z."/>
            <person name="Tian L."/>
            <person name="Duan Y."/>
            <person name="Cai W."/>
            <person name="Li H."/>
            <person name="Song F."/>
        </authorList>
    </citation>
    <scope>NUCLEOTIDE SEQUENCE</scope>
    <source>
        <strain evidence="2">Cailab_2023a</strain>
    </source>
</reference>
<accession>A0AAW2I723</accession>
<feature type="compositionally biased region" description="Polar residues" evidence="1">
    <location>
        <begin position="15"/>
        <end position="30"/>
    </location>
</feature>
<protein>
    <submittedName>
        <fullName evidence="2">Uncharacterized protein</fullName>
    </submittedName>
</protein>
<evidence type="ECO:0000313" key="2">
    <source>
        <dbReference type="EMBL" id="KAL0277907.1"/>
    </source>
</evidence>
<feature type="region of interest" description="Disordered" evidence="1">
    <location>
        <begin position="1"/>
        <end position="48"/>
    </location>
</feature>